<feature type="region of interest" description="Disordered" evidence="6">
    <location>
        <begin position="21"/>
        <end position="59"/>
    </location>
</feature>
<accession>A0A2Z4UDT7</accession>
<name>A0A2Z4UDT7_9FIRM</name>
<keyword evidence="4" id="KW-0564">Palmitate</keyword>
<proteinExistence type="predicted"/>
<evidence type="ECO:0000256" key="5">
    <source>
        <dbReference type="ARBA" id="ARBA00023288"/>
    </source>
</evidence>
<evidence type="ECO:0000256" key="7">
    <source>
        <dbReference type="SAM" id="SignalP"/>
    </source>
</evidence>
<dbReference type="Proteomes" id="UP000250003">
    <property type="component" value="Chromosome"/>
</dbReference>
<sequence length="477" mass="52586">MKKRSKVLSILLATAMAGSMLAGCGGSSDSGESTSEQSSESKEEAKEEKTTEASPNASKELAYKGELSMMHYSTSEESEGNGGSDGFRTMIAQWEEGHPDIELSQTVLANDDYKTQVATQAAADDLPDVFLLQGMNTRAWADQGLVLDMTDIIKESPYYDTYNQDFFVPYNYDGKTWGLPVLTGGTCSVVMYDKQAWKDAGYDTFPDNWEDVKEADKYFKDNGYSETIAFGNGGKWQINSCFLSVIGNRYTGKDWFQSLIDKGGAAFTDKEFVDALSFTQDIFASGIFNEDFNAIGNEDAREYYISGDAPAYICGNWDVSYIQATLQEEDPELLENTGFAVIPQPADAKGATNTQAIGLGYAVAINAKLADDPEKLAAAVDLAEYVTGPDFSQYCAENYALQGLAKVDDVDLSKFDQLTQDFYKWSYEDTEACDIYDSFINGAVWEVLNTEVQSMLNGDTTPEDVAKKTQESYEQNY</sequence>
<dbReference type="AlphaFoldDB" id="A0A2Z4UDT7"/>
<protein>
    <submittedName>
        <fullName evidence="8">ABC transporter substrate-binding protein</fullName>
    </submittedName>
</protein>
<dbReference type="KEGG" id="blau:DQQ01_14890"/>
<feature type="compositionally biased region" description="Low complexity" evidence="6">
    <location>
        <begin position="29"/>
        <end position="38"/>
    </location>
</feature>
<dbReference type="OrthoDB" id="1861912at2"/>
<evidence type="ECO:0000256" key="4">
    <source>
        <dbReference type="ARBA" id="ARBA00023139"/>
    </source>
</evidence>
<keyword evidence="9" id="KW-1185">Reference proteome</keyword>
<dbReference type="EMBL" id="CP030280">
    <property type="protein sequence ID" value="AWY99190.1"/>
    <property type="molecule type" value="Genomic_DNA"/>
</dbReference>
<dbReference type="PROSITE" id="PS51257">
    <property type="entry name" value="PROKAR_LIPOPROTEIN"/>
    <property type="match status" value="1"/>
</dbReference>
<dbReference type="Pfam" id="PF01547">
    <property type="entry name" value="SBP_bac_1"/>
    <property type="match status" value="1"/>
</dbReference>
<evidence type="ECO:0000256" key="6">
    <source>
        <dbReference type="SAM" id="MobiDB-lite"/>
    </source>
</evidence>
<organism evidence="8 9">
    <name type="scientific">Blautia argi</name>
    <dbReference type="NCBI Taxonomy" id="1912897"/>
    <lineage>
        <taxon>Bacteria</taxon>
        <taxon>Bacillati</taxon>
        <taxon>Bacillota</taxon>
        <taxon>Clostridia</taxon>
        <taxon>Lachnospirales</taxon>
        <taxon>Lachnospiraceae</taxon>
        <taxon>Blautia</taxon>
    </lineage>
</organism>
<dbReference type="InterPro" id="IPR050490">
    <property type="entry name" value="Bact_solute-bd_prot1"/>
</dbReference>
<feature type="compositionally biased region" description="Basic and acidic residues" evidence="6">
    <location>
        <begin position="39"/>
        <end position="51"/>
    </location>
</feature>
<keyword evidence="1" id="KW-1003">Cell membrane</keyword>
<keyword evidence="2 7" id="KW-0732">Signal</keyword>
<dbReference type="SUPFAM" id="SSF53850">
    <property type="entry name" value="Periplasmic binding protein-like II"/>
    <property type="match status" value="1"/>
</dbReference>
<dbReference type="PANTHER" id="PTHR43649:SF33">
    <property type="entry name" value="POLYGALACTURONAN_RHAMNOGALACTURONAN-BINDING PROTEIN YTCQ"/>
    <property type="match status" value="1"/>
</dbReference>
<keyword evidence="5" id="KW-0449">Lipoprotein</keyword>
<evidence type="ECO:0000256" key="3">
    <source>
        <dbReference type="ARBA" id="ARBA00023136"/>
    </source>
</evidence>
<keyword evidence="3" id="KW-0472">Membrane</keyword>
<dbReference type="Gene3D" id="3.40.190.10">
    <property type="entry name" value="Periplasmic binding protein-like II"/>
    <property type="match status" value="2"/>
</dbReference>
<evidence type="ECO:0000313" key="9">
    <source>
        <dbReference type="Proteomes" id="UP000250003"/>
    </source>
</evidence>
<dbReference type="RefSeq" id="WP_111920634.1">
    <property type="nucleotide sequence ID" value="NZ_CP030280.1"/>
</dbReference>
<feature type="chain" id="PRO_5038819532" evidence="7">
    <location>
        <begin position="23"/>
        <end position="477"/>
    </location>
</feature>
<gene>
    <name evidence="8" type="ORF">DQQ01_14890</name>
</gene>
<feature type="signal peptide" evidence="7">
    <location>
        <begin position="1"/>
        <end position="22"/>
    </location>
</feature>
<evidence type="ECO:0000256" key="1">
    <source>
        <dbReference type="ARBA" id="ARBA00022475"/>
    </source>
</evidence>
<evidence type="ECO:0000256" key="2">
    <source>
        <dbReference type="ARBA" id="ARBA00022729"/>
    </source>
</evidence>
<reference evidence="9" key="1">
    <citation type="submission" date="2018-06" db="EMBL/GenBank/DDBJ databases">
        <title>Description of Blautia argi sp. nov., a new anaerobic isolated from dog feces.</title>
        <authorList>
            <person name="Chang Y.-H."/>
            <person name="Paek J."/>
            <person name="Shin Y."/>
        </authorList>
    </citation>
    <scope>NUCLEOTIDE SEQUENCE [LARGE SCALE GENOMIC DNA]</scope>
    <source>
        <strain evidence="9">KCTC 15426</strain>
    </source>
</reference>
<dbReference type="InterPro" id="IPR006059">
    <property type="entry name" value="SBP"/>
</dbReference>
<dbReference type="PANTHER" id="PTHR43649">
    <property type="entry name" value="ARABINOSE-BINDING PROTEIN-RELATED"/>
    <property type="match status" value="1"/>
</dbReference>
<evidence type="ECO:0000313" key="8">
    <source>
        <dbReference type="EMBL" id="AWY99190.1"/>
    </source>
</evidence>